<evidence type="ECO:0000256" key="2">
    <source>
        <dbReference type="ARBA" id="ARBA00010790"/>
    </source>
</evidence>
<dbReference type="GO" id="GO:0008203">
    <property type="term" value="P:cholesterol metabolic process"/>
    <property type="evidence" value="ECO:0007669"/>
    <property type="project" value="UniProtKB-KW"/>
</dbReference>
<keyword evidence="3" id="KW-0153">Cholesterol metabolism</keyword>
<comment type="similarity">
    <text evidence="2">Belongs to the GMC oxidoreductase family.</text>
</comment>
<gene>
    <name evidence="19" type="primary">choD</name>
    <name evidence="19" type="ORF">CFX0092_B0471</name>
</gene>
<protein>
    <recommendedName>
        <fullName evidence="14">Cholesterol oxidase</fullName>
        <ecNumber evidence="13">1.1.3.6</ecNumber>
        <ecNumber evidence="11">5.3.3.1</ecNumber>
    </recommendedName>
    <alternativeName>
        <fullName evidence="15">Cholesterol isomerase</fullName>
    </alternativeName>
</protein>
<dbReference type="PANTHER" id="PTHR47470:SF1">
    <property type="entry name" value="FAD-DEPENDENT OXIDOREDUCTASE 2 FAD BINDING DOMAIN-CONTAINING PROTEIN"/>
    <property type="match status" value="1"/>
</dbReference>
<evidence type="ECO:0000256" key="4">
    <source>
        <dbReference type="ARBA" id="ARBA00022630"/>
    </source>
</evidence>
<evidence type="ECO:0000256" key="7">
    <source>
        <dbReference type="ARBA" id="ARBA00023098"/>
    </source>
</evidence>
<dbReference type="InterPro" id="IPR000172">
    <property type="entry name" value="GMC_OxRdtase_N"/>
</dbReference>
<keyword evidence="6 19" id="KW-0560">Oxidoreductase</keyword>
<dbReference type="EMBL" id="LN890656">
    <property type="protein sequence ID" value="CUS06005.1"/>
    <property type="molecule type" value="Genomic_DNA"/>
</dbReference>
<accession>A0A160T9N7</accession>
<dbReference type="KEGG" id="pbf:CFX0092_B0471"/>
<dbReference type="GO" id="GO:0004769">
    <property type="term" value="F:steroid Delta-isomerase activity"/>
    <property type="evidence" value="ECO:0007669"/>
    <property type="project" value="UniProtKB-EC"/>
</dbReference>
<evidence type="ECO:0000256" key="9">
    <source>
        <dbReference type="ARBA" id="ARBA00023221"/>
    </source>
</evidence>
<dbReference type="InterPro" id="IPR036188">
    <property type="entry name" value="FAD/NAD-bd_sf"/>
</dbReference>
<evidence type="ECO:0000259" key="17">
    <source>
        <dbReference type="Pfam" id="PF00732"/>
    </source>
</evidence>
<organism evidence="19 20">
    <name type="scientific">Candidatus Promineifilum breve</name>
    <dbReference type="NCBI Taxonomy" id="1806508"/>
    <lineage>
        <taxon>Bacteria</taxon>
        <taxon>Bacillati</taxon>
        <taxon>Chloroflexota</taxon>
        <taxon>Ardenticatenia</taxon>
        <taxon>Candidatus Promineifilales</taxon>
        <taxon>Candidatus Promineifilaceae</taxon>
        <taxon>Candidatus Promineifilum</taxon>
    </lineage>
</organism>
<evidence type="ECO:0000256" key="16">
    <source>
        <dbReference type="SAM" id="Phobius"/>
    </source>
</evidence>
<evidence type="ECO:0000256" key="14">
    <source>
        <dbReference type="ARBA" id="ARBA00049744"/>
    </source>
</evidence>
<dbReference type="AlphaFoldDB" id="A0A160T9N7"/>
<dbReference type="Pfam" id="PF13450">
    <property type="entry name" value="NAD_binding_8"/>
    <property type="match status" value="1"/>
</dbReference>
<reference evidence="19" key="1">
    <citation type="submission" date="2016-01" db="EMBL/GenBank/DDBJ databases">
        <authorList>
            <person name="Mcilroy J.S."/>
            <person name="Karst M S."/>
            <person name="Albertsen M."/>
        </authorList>
    </citation>
    <scope>NUCLEOTIDE SEQUENCE</scope>
    <source>
        <strain evidence="19">Cfx-K</strain>
    </source>
</reference>
<evidence type="ECO:0000256" key="8">
    <source>
        <dbReference type="ARBA" id="ARBA00023166"/>
    </source>
</evidence>
<evidence type="ECO:0000256" key="15">
    <source>
        <dbReference type="ARBA" id="ARBA00049778"/>
    </source>
</evidence>
<evidence type="ECO:0000313" key="20">
    <source>
        <dbReference type="Proteomes" id="UP000215027"/>
    </source>
</evidence>
<evidence type="ECO:0000259" key="18">
    <source>
        <dbReference type="Pfam" id="PF05199"/>
    </source>
</evidence>
<sequence>MNIVLDEKRTNGHGRAAQSGRPAANGVYDYVIIGSGFGGSVSAWRLTEKGYSVLVIERGKRWNAEDFPKTNMNVFKYLWMPSLRCFGPQGLNFFRDIWLLNGSGVGGGSLIYASTHRIPPKAFFEADEWAHLADWEAELMPHYHTANRMLGTATNPCMWPADDTLLDIATDLGQSDTFEATGVGIYFGERGVTVHDPFFDGHGPTRTGCIHCGGCMVGCRHNAKNTLDKNYLYLAEKFGATVLPERNVEVIKPLYGERPDEARYEVAFEKITDVGHKRRDSVRARNVIVAAGVLGTVELLLNCRDVSRTLPLVSPMLGESVRSNSEALMGVTARDRRQDFSEGVAITSHFWADDVTSVEPCRYPPGSSFMRTLIWPLAGYGSAGQGLGGRMWESLKHFVRRPGDFLHTRLLPGWAERDTVLLIMQSVENKMSLRRGRMLSNGFRLGLQTERDPEDPIPTCVVAGSDVVNRFAQKVDGVPWVGLNDLLDIPNTAHILGGCPMGGNAAEGVVDIDQQVFNYPGLYVADGSVVPANLGVNPSLTIAAMTERAMSRIPARAALPTIAPLAYPHLITVDGRPIAQPVAEKPAAVNGAAEQKARAPLAALLMLLVGLLPVLMMLFGLKKK</sequence>
<dbReference type="RefSeq" id="WP_162292535.1">
    <property type="nucleotide sequence ID" value="NZ_LN890656.1"/>
</dbReference>
<dbReference type="GO" id="GO:0016995">
    <property type="term" value="F:cholesterol oxidase activity"/>
    <property type="evidence" value="ECO:0007669"/>
    <property type="project" value="UniProtKB-EC"/>
</dbReference>
<dbReference type="EC" id="1.1.3.6" evidence="13"/>
<evidence type="ECO:0000256" key="1">
    <source>
        <dbReference type="ARBA" id="ARBA00001974"/>
    </source>
</evidence>
<keyword evidence="8" id="KW-1207">Sterol metabolism</keyword>
<dbReference type="PANTHER" id="PTHR47470">
    <property type="entry name" value="CHOLESTEROL OXIDASE"/>
    <property type="match status" value="1"/>
</dbReference>
<dbReference type="Proteomes" id="UP000215027">
    <property type="component" value="Chromosome II"/>
</dbReference>
<keyword evidence="4" id="KW-0285">Flavoprotein</keyword>
<dbReference type="Gene3D" id="3.50.50.60">
    <property type="entry name" value="FAD/NAD(P)-binding domain"/>
    <property type="match status" value="3"/>
</dbReference>
<evidence type="ECO:0000256" key="6">
    <source>
        <dbReference type="ARBA" id="ARBA00023002"/>
    </source>
</evidence>
<feature type="transmembrane region" description="Helical" evidence="16">
    <location>
        <begin position="601"/>
        <end position="621"/>
    </location>
</feature>
<comment type="cofactor">
    <cofactor evidence="1">
        <name>FAD</name>
        <dbReference type="ChEBI" id="CHEBI:57692"/>
    </cofactor>
</comment>
<dbReference type="InterPro" id="IPR052542">
    <property type="entry name" value="Cholesterol_Oxidase"/>
</dbReference>
<name>A0A160T9N7_9CHLR</name>
<keyword evidence="16" id="KW-0812">Transmembrane</keyword>
<evidence type="ECO:0000313" key="19">
    <source>
        <dbReference type="EMBL" id="CUS06005.1"/>
    </source>
</evidence>
<dbReference type="Pfam" id="PF00732">
    <property type="entry name" value="GMC_oxred_N"/>
    <property type="match status" value="1"/>
</dbReference>
<keyword evidence="5" id="KW-0274">FAD</keyword>
<comment type="pathway">
    <text evidence="12">Steroid metabolism; cholesterol degradation.</text>
</comment>
<keyword evidence="16" id="KW-1133">Transmembrane helix</keyword>
<keyword evidence="10 19" id="KW-0413">Isomerase</keyword>
<evidence type="ECO:0000256" key="12">
    <source>
        <dbReference type="ARBA" id="ARBA00049645"/>
    </source>
</evidence>
<keyword evidence="7" id="KW-0443">Lipid metabolism</keyword>
<evidence type="ECO:0000256" key="11">
    <source>
        <dbReference type="ARBA" id="ARBA00038856"/>
    </source>
</evidence>
<dbReference type="EC" id="5.3.3.1" evidence="11"/>
<keyword evidence="9" id="KW-0753">Steroid metabolism</keyword>
<dbReference type="GO" id="GO:0050660">
    <property type="term" value="F:flavin adenine dinucleotide binding"/>
    <property type="evidence" value="ECO:0007669"/>
    <property type="project" value="InterPro"/>
</dbReference>
<evidence type="ECO:0000256" key="10">
    <source>
        <dbReference type="ARBA" id="ARBA00023235"/>
    </source>
</evidence>
<evidence type="ECO:0000256" key="13">
    <source>
        <dbReference type="ARBA" id="ARBA00049723"/>
    </source>
</evidence>
<dbReference type="SUPFAM" id="SSF51905">
    <property type="entry name" value="FAD/NAD(P)-binding domain"/>
    <property type="match status" value="1"/>
</dbReference>
<dbReference type="Pfam" id="PF05199">
    <property type="entry name" value="GMC_oxred_C"/>
    <property type="match status" value="1"/>
</dbReference>
<evidence type="ECO:0000256" key="3">
    <source>
        <dbReference type="ARBA" id="ARBA00022548"/>
    </source>
</evidence>
<dbReference type="InterPro" id="IPR007867">
    <property type="entry name" value="GMC_OxRtase_C"/>
</dbReference>
<feature type="domain" description="Glucose-methanol-choline oxidoreductase C-terminal" evidence="18">
    <location>
        <begin position="491"/>
        <end position="545"/>
    </location>
</feature>
<proteinExistence type="inferred from homology"/>
<keyword evidence="16" id="KW-0472">Membrane</keyword>
<feature type="domain" description="Glucose-methanol-choline oxidoreductase N-terminal" evidence="17">
    <location>
        <begin position="208"/>
        <end position="302"/>
    </location>
</feature>
<evidence type="ECO:0000256" key="5">
    <source>
        <dbReference type="ARBA" id="ARBA00022827"/>
    </source>
</evidence>
<keyword evidence="20" id="KW-1185">Reference proteome</keyword>